<feature type="compositionally biased region" description="Low complexity" evidence="5">
    <location>
        <begin position="635"/>
        <end position="645"/>
    </location>
</feature>
<feature type="region of interest" description="Disordered" evidence="5">
    <location>
        <begin position="847"/>
        <end position="868"/>
    </location>
</feature>
<evidence type="ECO:0000256" key="2">
    <source>
        <dbReference type="ARBA" id="ARBA00023015"/>
    </source>
</evidence>
<proteinExistence type="predicted"/>
<evidence type="ECO:0000259" key="6">
    <source>
        <dbReference type="PROSITE" id="PS51011"/>
    </source>
</evidence>
<keyword evidence="9" id="KW-1185">Reference proteome</keyword>
<dbReference type="InterPro" id="IPR036388">
    <property type="entry name" value="WH-like_DNA-bd_sf"/>
</dbReference>
<dbReference type="Proteomes" id="UP001168972">
    <property type="component" value="Unassembled WGS sequence"/>
</dbReference>
<dbReference type="PANTHER" id="PTHR22970">
    <property type="entry name" value="AT-RICH INTERACTIVE DOMAIN-CONTAINING PROTEIN 2"/>
    <property type="match status" value="1"/>
</dbReference>
<organism evidence="8 9">
    <name type="scientific">Microctonus hyperodae</name>
    <name type="common">Parasitoid wasp</name>
    <dbReference type="NCBI Taxonomy" id="165561"/>
    <lineage>
        <taxon>Eukaryota</taxon>
        <taxon>Metazoa</taxon>
        <taxon>Ecdysozoa</taxon>
        <taxon>Arthropoda</taxon>
        <taxon>Hexapoda</taxon>
        <taxon>Insecta</taxon>
        <taxon>Pterygota</taxon>
        <taxon>Neoptera</taxon>
        <taxon>Endopterygota</taxon>
        <taxon>Hymenoptera</taxon>
        <taxon>Apocrita</taxon>
        <taxon>Ichneumonoidea</taxon>
        <taxon>Braconidae</taxon>
        <taxon>Euphorinae</taxon>
        <taxon>Microctonus</taxon>
    </lineage>
</organism>
<feature type="compositionally biased region" description="Low complexity" evidence="5">
    <location>
        <begin position="1062"/>
        <end position="1071"/>
    </location>
</feature>
<dbReference type="SUPFAM" id="SSF48371">
    <property type="entry name" value="ARM repeat"/>
    <property type="match status" value="1"/>
</dbReference>
<gene>
    <name evidence="8" type="ORF">PV327_006339</name>
</gene>
<feature type="domain" description="ARID" evidence="6">
    <location>
        <begin position="13"/>
        <end position="105"/>
    </location>
</feature>
<dbReference type="InterPro" id="IPR052406">
    <property type="entry name" value="Chromatin_Remodeling_Comp"/>
</dbReference>
<reference evidence="8" key="2">
    <citation type="submission" date="2023-03" db="EMBL/GenBank/DDBJ databases">
        <authorList>
            <person name="Inwood S.N."/>
            <person name="Skelly J.G."/>
            <person name="Guhlin J."/>
            <person name="Harrop T.W.R."/>
            <person name="Goldson S.G."/>
            <person name="Dearden P.K."/>
        </authorList>
    </citation>
    <scope>NUCLEOTIDE SEQUENCE</scope>
    <source>
        <strain evidence="8">Lincoln</strain>
        <tissue evidence="8">Whole body</tissue>
    </source>
</reference>
<feature type="region of interest" description="Disordered" evidence="5">
    <location>
        <begin position="807"/>
        <end position="834"/>
    </location>
</feature>
<keyword evidence="2" id="KW-0805">Transcription regulation</keyword>
<feature type="region of interest" description="Disordered" evidence="5">
    <location>
        <begin position="1728"/>
        <end position="1759"/>
    </location>
</feature>
<dbReference type="Pfam" id="PF02257">
    <property type="entry name" value="RFX_DNA_binding"/>
    <property type="match status" value="1"/>
</dbReference>
<keyword evidence="3" id="KW-0804">Transcription</keyword>
<protein>
    <recommendedName>
        <fullName evidence="10">AT-rich interactive domain-containing protein 2</fullName>
    </recommendedName>
</protein>
<feature type="region of interest" description="Disordered" evidence="5">
    <location>
        <begin position="1054"/>
        <end position="1084"/>
    </location>
</feature>
<feature type="region of interest" description="Disordered" evidence="5">
    <location>
        <begin position="1104"/>
        <end position="1126"/>
    </location>
</feature>
<feature type="region of interest" description="Disordered" evidence="5">
    <location>
        <begin position="635"/>
        <end position="672"/>
    </location>
</feature>
<feature type="region of interest" description="Disordered" evidence="5">
    <location>
        <begin position="1208"/>
        <end position="1242"/>
    </location>
</feature>
<feature type="compositionally biased region" description="Polar residues" evidence="5">
    <location>
        <begin position="1737"/>
        <end position="1750"/>
    </location>
</feature>
<evidence type="ECO:0000256" key="4">
    <source>
        <dbReference type="ARBA" id="ARBA00023242"/>
    </source>
</evidence>
<sequence>MAEILNKDPVTYERERDSFLRDLHHFHETRGTSFKKSPRISGNDIDLYLLYVLVTAHGGWIKVNTRNEWSLLCEQFHLPSACVNSGVGLKQIYLRYLDRYEKVHFLGEDGHQADDDDEDSRHRKWSARSLHSVPLTYNHHQHNVTESLRDYNGLSSNLYKSSNYDKLALSLLSPLPNEQDFAINVCTLLSNEGKHTLRLDKYPRLVNILLAHAGVFDSPGTRQLFIEVYSRVRNYSINSFWSDVLDTTNALDLTDERTFMKKPSNCSNTFSRRKTLERERNKREQQQRDSKVSITSTVTTGTTTTTGMSVTRATVDQELTAPIIDEAKDEIEETLMEIDSTTTDCQRLDIDDITIYHDDNNLMDQNQNSIKFEDEDKDLFCMGRTLGTQDPYGQRVLQIASILRNLSFTPENAVILGRNRCFLRFVLLCVRARWSNLHQLGFDILGNIANEIILKDAGDRITNGILSCVSNGVDSSDRFIVISCLEVLNKISQQDSNEEIVTFGLNDNVYDMICRFLALSDIALLVYTLECLYALTSLGERPCTSVARVRGAIDTLVALVTVEAQSYGPKACILMRVVETVSTVSSSATQSTSNNTLNNSTVNSSTTTINTPNTTPLITANSAVVTTSITSTSTITTTSTQSIATPMANGGSNTPTLSISPSPSRPTTPATSLSKAAANKAAEAVASLQQQHAHQQIIQENEQFALGWLRATFEPATGVKIEQEELYKKYLSYCTKIGRRGVIAPLHFPRCVRSVFGGTIGPNPLKGENTGTQYYEGIKVRATPAPITYPSQNSGLMNVTSSAFSSPLSSSSSPTLSTAISSTTTTSNSTPVKVSVTHPHLSQALLASGSQQQQQATNQIANKDSDSRVGATSSSIIKSLLATKVTISGDCMPSAAATCVSTQNACVTNTTSIASSISVNQLITNNQVAQRQQQQRLLQQQLSGIVQPAAPTATPATQSPNVALKAPTNAKSKMITSSVVPVRKVQRLNGAKIIVTNNCDVKTEVNENDTNNQNAVVSTITENHINTNQKLCRPPISTTSTTLMNKLTSRSISTPIAEDSDSTNNSLASSSGIGGSRDCSGVGVEEENSLTSFEGILLNGGAPSSIELDAQDDNSSKDSSSLSSKEKPLQSLMLADLLERKVDKELMMNGILLKNSISDKGIDLMENHIKKVLKESTDIKIKTEINEDNILQAEVSSDDALIEAPRGIKRSLSDSEENGPEKKPKYSNGTTSPEASIDGTTFESTLCNIKSEEPDEDKDSEKATVSSTAANLYAALAADCIEDDIDIVDEPIKQEILIKEEPRFINQTETFNNQQQPQQQQPQIQTQQQIQVQPQPQQLIVAAPRQIVVQQAIQTNNQVIIPSQVKRTNTSQPQVLLQQSAGGQLQYVVSGGVPGQNYVLAQSQTALVQGQPQTVLVAQTTQQQGTGAKTIIILQPQSTAQQSTQKVVAMTPQGQQVVVTQVPRPIMQSSALGNIPPPLVPTSAAIPQASIIVNSSIAQTNTNTVTVTIPAVTQQCQNSINSLPSRVVTPIPASTPPPTRPTTPHQVTVTTHAVTPVTAKQASVKIVKNANSTSTTFAATENDNKPSTSNQQQQGSENKTITIKIDPNSYLCEWRGCLKQFKTAHEVYLHVCEAHCPTGPDEILCLWASCDGLKRRRFSLMTHLYDRHCHADSMAIRRKQLTSTGKSEVSTSTAPTPPHHPGYAPNAAFHAIKRHALEFVNPKELMQRPSKPAAVIASSSSLRSGQNPPSEQDDNEGPVTKSIRLTAALILRNLVIYSAHGRRHLRAYEPHLAGVALSNVESSRTIAQVLYDMNDQSNSNHR</sequence>
<dbReference type="GO" id="GO:0003677">
    <property type="term" value="F:DNA binding"/>
    <property type="evidence" value="ECO:0007669"/>
    <property type="project" value="InterPro"/>
</dbReference>
<dbReference type="InterPro" id="IPR013087">
    <property type="entry name" value="Znf_C2H2_type"/>
</dbReference>
<dbReference type="PANTHER" id="PTHR22970:SF14">
    <property type="entry name" value="AT-RICH INTERACTIVE DOMAIN-CONTAINING PROTEIN 2"/>
    <property type="match status" value="1"/>
</dbReference>
<feature type="compositionally biased region" description="Low complexity" evidence="5">
    <location>
        <begin position="847"/>
        <end position="856"/>
    </location>
</feature>
<evidence type="ECO:0000256" key="5">
    <source>
        <dbReference type="SAM" id="MobiDB-lite"/>
    </source>
</evidence>
<feature type="compositionally biased region" description="Polar residues" evidence="5">
    <location>
        <begin position="1585"/>
        <end position="1600"/>
    </location>
</feature>
<feature type="compositionally biased region" description="Low complexity" evidence="5">
    <location>
        <begin position="295"/>
        <end position="304"/>
    </location>
</feature>
<evidence type="ECO:0000256" key="1">
    <source>
        <dbReference type="ARBA" id="ARBA00022853"/>
    </source>
</evidence>
<evidence type="ECO:0008006" key="10">
    <source>
        <dbReference type="Google" id="ProtNLM"/>
    </source>
</evidence>
<feature type="region of interest" description="Disordered" evidence="5">
    <location>
        <begin position="586"/>
        <end position="616"/>
    </location>
</feature>
<feature type="region of interest" description="Disordered" evidence="5">
    <location>
        <begin position="1577"/>
        <end position="1600"/>
    </location>
</feature>
<dbReference type="PROSITE" id="PS51011">
    <property type="entry name" value="ARID"/>
    <property type="match status" value="1"/>
</dbReference>
<evidence type="ECO:0000256" key="3">
    <source>
        <dbReference type="ARBA" id="ARBA00023163"/>
    </source>
</evidence>
<dbReference type="Gene3D" id="1.10.10.10">
    <property type="entry name" value="Winged helix-like DNA-binding domain superfamily/Winged helix DNA-binding domain"/>
    <property type="match status" value="1"/>
</dbReference>
<keyword evidence="4" id="KW-0539">Nucleus</keyword>
<dbReference type="GO" id="GO:0006325">
    <property type="term" value="P:chromatin organization"/>
    <property type="evidence" value="ECO:0007669"/>
    <property type="project" value="UniProtKB-KW"/>
</dbReference>
<keyword evidence="1" id="KW-0156">Chromatin regulator</keyword>
<dbReference type="InterPro" id="IPR001606">
    <property type="entry name" value="ARID_dom"/>
</dbReference>
<dbReference type="SMART" id="SM01014">
    <property type="entry name" value="ARID"/>
    <property type="match status" value="1"/>
</dbReference>
<dbReference type="SMART" id="SM00501">
    <property type="entry name" value="BRIGHT"/>
    <property type="match status" value="1"/>
</dbReference>
<name>A0AA39F438_MICHY</name>
<dbReference type="PROSITE" id="PS00028">
    <property type="entry name" value="ZINC_FINGER_C2H2_1"/>
    <property type="match status" value="1"/>
</dbReference>
<dbReference type="InterPro" id="IPR036431">
    <property type="entry name" value="ARID_dom_sf"/>
</dbReference>
<dbReference type="Pfam" id="PF01388">
    <property type="entry name" value="ARID"/>
    <property type="match status" value="1"/>
</dbReference>
<feature type="region of interest" description="Disordered" evidence="5">
    <location>
        <begin position="264"/>
        <end position="304"/>
    </location>
</feature>
<dbReference type="PROSITE" id="PS51526">
    <property type="entry name" value="RFX_DBD"/>
    <property type="match status" value="1"/>
</dbReference>
<evidence type="ECO:0000313" key="9">
    <source>
        <dbReference type="Proteomes" id="UP001168972"/>
    </source>
</evidence>
<dbReference type="InterPro" id="IPR016024">
    <property type="entry name" value="ARM-type_fold"/>
</dbReference>
<feature type="compositionally biased region" description="Basic and acidic residues" evidence="5">
    <location>
        <begin position="274"/>
        <end position="291"/>
    </location>
</feature>
<comment type="caution">
    <text evidence="8">The sequence shown here is derived from an EMBL/GenBank/DDBJ whole genome shotgun (WGS) entry which is preliminary data.</text>
</comment>
<evidence type="ECO:0000259" key="7">
    <source>
        <dbReference type="PROSITE" id="PS51526"/>
    </source>
</evidence>
<dbReference type="GO" id="GO:0006355">
    <property type="term" value="P:regulation of DNA-templated transcription"/>
    <property type="evidence" value="ECO:0007669"/>
    <property type="project" value="InterPro"/>
</dbReference>
<reference evidence="8" key="1">
    <citation type="journal article" date="2023" name="bioRxiv">
        <title>Scaffold-level genome assemblies of two parasitoid biocontrol wasps reveal the parthenogenesis mechanism and an associated novel virus.</title>
        <authorList>
            <person name="Inwood S."/>
            <person name="Skelly J."/>
            <person name="Guhlin J."/>
            <person name="Harrop T."/>
            <person name="Goldson S."/>
            <person name="Dearden P."/>
        </authorList>
    </citation>
    <scope>NUCLEOTIDE SEQUENCE</scope>
    <source>
        <strain evidence="8">Lincoln</strain>
        <tissue evidence="8">Whole body</tissue>
    </source>
</reference>
<dbReference type="EMBL" id="JAQQBR010001833">
    <property type="protein sequence ID" value="KAK0162572.1"/>
    <property type="molecule type" value="Genomic_DNA"/>
</dbReference>
<feature type="region of interest" description="Disordered" evidence="5">
    <location>
        <begin position="1681"/>
        <end position="1705"/>
    </location>
</feature>
<evidence type="ECO:0000313" key="8">
    <source>
        <dbReference type="EMBL" id="KAK0162572.1"/>
    </source>
</evidence>
<feature type="compositionally biased region" description="Polar residues" evidence="5">
    <location>
        <begin position="1227"/>
        <end position="1242"/>
    </location>
</feature>
<accession>A0AA39F438</accession>
<feature type="domain" description="RFX-type winged-helix" evidence="7">
    <location>
        <begin position="705"/>
        <end position="782"/>
    </location>
</feature>
<feature type="compositionally biased region" description="Low complexity" evidence="5">
    <location>
        <begin position="652"/>
        <end position="672"/>
    </location>
</feature>
<dbReference type="SUPFAM" id="SSF46774">
    <property type="entry name" value="ARID-like"/>
    <property type="match status" value="1"/>
</dbReference>
<dbReference type="InterPro" id="IPR003150">
    <property type="entry name" value="DNA-bd_RFX"/>
</dbReference>
<dbReference type="Gene3D" id="1.10.150.60">
    <property type="entry name" value="ARID DNA-binding domain"/>
    <property type="match status" value="1"/>
</dbReference>